<dbReference type="Pfam" id="PF25963">
    <property type="entry name" value="Beta-barrel_AAEA"/>
    <property type="match status" value="1"/>
</dbReference>
<dbReference type="InterPro" id="IPR058634">
    <property type="entry name" value="AaeA-lik-b-barrel"/>
</dbReference>
<dbReference type="Proteomes" id="UP000461670">
    <property type="component" value="Unassembled WGS sequence"/>
</dbReference>
<feature type="domain" description="Multidrug resistance protein MdtA-like barrel-sandwich hybrid" evidence="4">
    <location>
        <begin position="83"/>
        <end position="279"/>
    </location>
</feature>
<dbReference type="PANTHER" id="PTHR30386">
    <property type="entry name" value="MEMBRANE FUSION SUBUNIT OF EMRAB-TOLC MULTIDRUG EFFLUX PUMP"/>
    <property type="match status" value="1"/>
</dbReference>
<name>A0A7V8FM90_9BURK</name>
<dbReference type="SUPFAM" id="SSF111369">
    <property type="entry name" value="HlyD-like secretion proteins"/>
    <property type="match status" value="2"/>
</dbReference>
<dbReference type="Pfam" id="PF25917">
    <property type="entry name" value="BSH_RND"/>
    <property type="match status" value="1"/>
</dbReference>
<proteinExistence type="predicted"/>
<reference evidence="7" key="1">
    <citation type="journal article" date="2020" name="MBio">
        <title>Horizontal gene transfer to a defensive symbiont with a reduced genome amongst a multipartite beetle microbiome.</title>
        <authorList>
            <person name="Waterworth S.C."/>
            <person name="Florez L.V."/>
            <person name="Rees E.R."/>
            <person name="Hertweck C."/>
            <person name="Kaltenpoth M."/>
            <person name="Kwan J.C."/>
        </authorList>
    </citation>
    <scope>NUCLEOTIDE SEQUENCE [LARGE SCALE GENOMIC DNA]</scope>
</reference>
<organism evidence="6 7">
    <name type="scientific">Paracidovorax wautersii</name>
    <dbReference type="NCBI Taxonomy" id="1177982"/>
    <lineage>
        <taxon>Bacteria</taxon>
        <taxon>Pseudomonadati</taxon>
        <taxon>Pseudomonadota</taxon>
        <taxon>Betaproteobacteria</taxon>
        <taxon>Burkholderiales</taxon>
        <taxon>Comamonadaceae</taxon>
        <taxon>Paracidovorax</taxon>
    </lineage>
</organism>
<feature type="compositionally biased region" description="Low complexity" evidence="2">
    <location>
        <begin position="9"/>
        <end position="22"/>
    </location>
</feature>
<feature type="transmembrane region" description="Helical" evidence="3">
    <location>
        <begin position="44"/>
        <end position="65"/>
    </location>
</feature>
<dbReference type="AlphaFoldDB" id="A0A7V8FM90"/>
<sequence length="382" mass="40450">MSEQEPKQSRPAADSSSSNPSPGREPAPADQGKSSALKRPGTRVVLSIVTLVAVVALLAWAYHWWTEGRFLQSTNNAYLQADSVTVAPRVSGHVTEVLVEDNQQVQAGEPLARIDSRNSSATLEQAQAAVAVREADIEAARANIAATAATVEQAQAQDESYRRTLAFAQGEVERFAPLVKTGADTQEHLESLTHQRDQARAQATAARAQIRTAQGQAAAARAQLAQAQAGLAQAQADAQRARIPVDDATLTAPIAGRVGDKTVRVGQVVAAGTRLMSIVPVDALYLQANFKETQMGLMRPGQPVKITIDALGGGTIEGEVDSISPGTGAQFALLPAENATGNFTKIVQRVTVRIQMHPTEAQRRVLVPGMSAEVVVDTRPAK</sequence>
<keyword evidence="3" id="KW-0472">Membrane</keyword>
<dbReference type="EMBL" id="WNDQ01000044">
    <property type="protein sequence ID" value="KAF1019957.1"/>
    <property type="molecule type" value="Genomic_DNA"/>
</dbReference>
<feature type="coiled-coil region" evidence="1">
    <location>
        <begin position="123"/>
        <end position="157"/>
    </location>
</feature>
<protein>
    <submittedName>
        <fullName evidence="6">Putative multidrug resistance protein EmrK</fullName>
    </submittedName>
</protein>
<feature type="region of interest" description="Disordered" evidence="2">
    <location>
        <begin position="1"/>
        <end position="37"/>
    </location>
</feature>
<dbReference type="InterPro" id="IPR058625">
    <property type="entry name" value="MdtA-like_BSH"/>
</dbReference>
<keyword evidence="3" id="KW-1133">Transmembrane helix</keyword>
<evidence type="ECO:0000256" key="2">
    <source>
        <dbReference type="SAM" id="MobiDB-lite"/>
    </source>
</evidence>
<dbReference type="PRINTS" id="PR01490">
    <property type="entry name" value="RTXTOXIND"/>
</dbReference>
<gene>
    <name evidence="6" type="primary">emrK</name>
    <name evidence="6" type="ORF">GAK30_02829</name>
</gene>
<dbReference type="Gene3D" id="2.40.50.100">
    <property type="match status" value="1"/>
</dbReference>
<evidence type="ECO:0000313" key="7">
    <source>
        <dbReference type="Proteomes" id="UP000461670"/>
    </source>
</evidence>
<keyword evidence="3" id="KW-0812">Transmembrane</keyword>
<evidence type="ECO:0000259" key="4">
    <source>
        <dbReference type="Pfam" id="PF25917"/>
    </source>
</evidence>
<comment type="caution">
    <text evidence="6">The sequence shown here is derived from an EMBL/GenBank/DDBJ whole genome shotgun (WGS) entry which is preliminary data.</text>
</comment>
<keyword evidence="1" id="KW-0175">Coiled coil</keyword>
<dbReference type="PANTHER" id="PTHR30386:SF24">
    <property type="entry name" value="MULTIDRUG RESISTANCE EFFLUX PUMP"/>
    <property type="match status" value="1"/>
</dbReference>
<evidence type="ECO:0000259" key="5">
    <source>
        <dbReference type="Pfam" id="PF25963"/>
    </source>
</evidence>
<dbReference type="InterPro" id="IPR050739">
    <property type="entry name" value="MFP"/>
</dbReference>
<feature type="coiled-coil region" evidence="1">
    <location>
        <begin position="189"/>
        <end position="237"/>
    </location>
</feature>
<dbReference type="Gene3D" id="2.40.30.170">
    <property type="match status" value="1"/>
</dbReference>
<evidence type="ECO:0000256" key="1">
    <source>
        <dbReference type="SAM" id="Coils"/>
    </source>
</evidence>
<evidence type="ECO:0000256" key="3">
    <source>
        <dbReference type="SAM" id="Phobius"/>
    </source>
</evidence>
<evidence type="ECO:0000313" key="6">
    <source>
        <dbReference type="EMBL" id="KAF1019957.1"/>
    </source>
</evidence>
<dbReference type="GO" id="GO:0055085">
    <property type="term" value="P:transmembrane transport"/>
    <property type="evidence" value="ECO:0007669"/>
    <property type="project" value="InterPro"/>
</dbReference>
<feature type="domain" description="p-hydroxybenzoic acid efflux pump subunit AaeA-like beta-barrel" evidence="5">
    <location>
        <begin position="284"/>
        <end position="376"/>
    </location>
</feature>
<accession>A0A7V8FM90</accession>